<feature type="transmembrane region" description="Helical" evidence="11">
    <location>
        <begin position="508"/>
        <end position="529"/>
    </location>
</feature>
<dbReference type="InterPro" id="IPR036259">
    <property type="entry name" value="MFS_trans_sf"/>
</dbReference>
<dbReference type="CDD" id="cd02440">
    <property type="entry name" value="AdoMet_MTases"/>
    <property type="match status" value="1"/>
</dbReference>
<dbReference type="InterPro" id="IPR013216">
    <property type="entry name" value="Methyltransf_11"/>
</dbReference>
<evidence type="ECO:0000256" key="10">
    <source>
        <dbReference type="SAM" id="MobiDB-lite"/>
    </source>
</evidence>
<feature type="region of interest" description="SAM motif I" evidence="9">
    <location>
        <begin position="1111"/>
        <end position="1120"/>
    </location>
</feature>
<evidence type="ECO:0000256" key="2">
    <source>
        <dbReference type="ARBA" id="ARBA00005985"/>
    </source>
</evidence>
<feature type="region of interest" description="SAM motif III" evidence="9">
    <location>
        <begin position="1200"/>
        <end position="1209"/>
    </location>
</feature>
<feature type="transmembrane region" description="Helical" evidence="11">
    <location>
        <begin position="1427"/>
        <end position="1447"/>
    </location>
</feature>
<evidence type="ECO:0000256" key="6">
    <source>
        <dbReference type="ARBA" id="ARBA00022692"/>
    </source>
</evidence>
<dbReference type="PANTHER" id="PTHR43009:SF7">
    <property type="entry name" value="HOMOGENTISATE GERANYLGERANYLTRANSFERASE, CHLOROPLASTIC"/>
    <property type="match status" value="1"/>
</dbReference>
<dbReference type="InterPro" id="IPR029063">
    <property type="entry name" value="SAM-dependent_MTases_sf"/>
</dbReference>
<dbReference type="PANTHER" id="PTHR43009">
    <property type="entry name" value="HOMOGENTISATE SOLANESYLTRANSFERASE, CHLOROPLASTIC"/>
    <property type="match status" value="1"/>
</dbReference>
<sequence length="1697" mass="187521">MVTAAHESVSEVPTLLLMTSMNLVAANITAATCFTTPSEERCKARTLFYYAASPAGCLWTSLVSFCLNHKDFQASWALRATAMVLPMLVGLASWMLLPADGFWSPERMLAKQLELEQEMEKAMQEDLQALEDFKTAPMPIEEGEEEEKKEQRVSVDELFPNLPRISTAARTHRSRFSQAMTVGAPPPVLVTPPVPLEGPARLSRLSVARESLSRLNAARASARASRLEPCHSPRDPGNSPGSGNSPASSNSRSPRNERAKPSVRASARPSGLRGSARGSRFSSLEAFDRSTLMTRMSFFTPLNTALGKDVAFVAANLQTERLSMAIRASVHPDLVEEVEVKVWYQNYLNPVFRVLLVSQCLVVYSYSFYSYTIFPELISHAGPNLDMVSLLYSAEGGVQVVVSILLMSFLDTHIFAKFFGTALLLSACSPLAITLLGKLHWILYIVTVLLADLTICCHVSLLSVVLLRSLAWGQILTFYTDANLIGGVLSAVANLQMPLKTLLGSWELTVMIGHGVPALLVLIFFLLHLPTMRKLKQILKKPVRRSVEGEWDPEDLEEMLEEPKDSSREPQDLPPELKDARVASKESSPTPPSLLKYEVNVEKPKAEEADWACELGRMPGIEDFQDNQCKGVDAKHRCLSFLFGPAVPSNFMLALDPGLLAQAHPWFNGWCTRITDLEQGRTLTLILGSFQTAAKEWSEVYTALLVGEHGRVRSEQVFSDPETVSMRSGGEVSWQLSKRDHNRNAWHLPLGTFQTNSSGSNLDFELPGLRFRASLGHPKNWDPEGWAGRLPPWMLPTHYFVESLSSPVEYELNGEFGRGYAHQEMNYGRRFPVAFVWAQGIADGGRSQLVVTGGKFTVSGVTTEQYIVAFRSEDHEWSFRSIDLHRFRAKVDACNGSFSLVARTSNRRLELMVSAPRSSFSQNIYVPTEGGFSHEPGSSESHTALAVARLFAKRGIIRNSQAISEYTIFKHAALEFGGEYNCGAGHPAPSLAFVGPGVRPRPRQRRPLRPKHREAQSSMPRQSYPVAAACAVLAATALALRSRRKRTLQEGIADFYDASTGVWVEIWGDHLHHGYYEDNSWRSLQQHREAQVRMIEEVLTWAADGEKPQNILDVGCGVGGSSRYLQKKFNAQTTGITLSPKQCSQATSLSKKTGQEQCSFKVADALKMPFPDNSFDLVWSLESGEHMPEKPKFMAEMNRVCKPGGRIILVTWVHRDLDEHETLKPKEQRLLDCISKAYHLPDWCSIADYSHIAKDMGMTGIKTTDWTKHIAPFWSAVIQSALQPRGWWALLRGGLETFRGALVMPLMNRGYRTGTICFGLLTACKAESEEGAKAAAGSATARAALPHAPRVPRVPRVPPRRWLSRLGRRATDQAISSASTTSGLELLKVPKAIWDFTRPHTLIGTFVSITAVHLFAVAPVLGQVHWWRFALLTVQALVPAMLINVYITGLNQIYDVDIDRQNKPYLPIPSGRLSLKGAWRTVLASLLAAEVLSCTFCTPLGFQPLQFALLGSALLGTLYSAPPARLKRYPFLAALSIIVVRGIVVNMGFYAYIAQALGIAGQLPPLRSAFAASFFAVFGLVIALMKDVPDVLGDQSAGVYSLSVRLGPKRVFSIAVGVLKALLLCSGGCLAAAGFAGSTPRAALRGRLLAAFSLLFLRAVHREEKRVDAEDPKKVFDFYMFVWKIFYVSYILLPLAM</sequence>
<feature type="domain" description="Methyltransferase type 11" evidence="12">
    <location>
        <begin position="1112"/>
        <end position="1209"/>
    </location>
</feature>
<evidence type="ECO:0000256" key="11">
    <source>
        <dbReference type="SAM" id="Phobius"/>
    </source>
</evidence>
<feature type="compositionally biased region" description="Low complexity" evidence="10">
    <location>
        <begin position="235"/>
        <end position="253"/>
    </location>
</feature>
<dbReference type="SUPFAM" id="SSF103473">
    <property type="entry name" value="MFS general substrate transporter"/>
    <property type="match status" value="1"/>
</dbReference>
<feature type="transmembrane region" description="Helical" evidence="11">
    <location>
        <begin position="1678"/>
        <end position="1696"/>
    </location>
</feature>
<feature type="transmembrane region" description="Helical" evidence="11">
    <location>
        <begin position="389"/>
        <end position="407"/>
    </location>
</feature>
<evidence type="ECO:0000256" key="3">
    <source>
        <dbReference type="ARBA" id="ARBA00022603"/>
    </source>
</evidence>
<keyword evidence="5 9" id="KW-0949">S-adenosyl-L-methionine</keyword>
<feature type="transmembrane region" description="Helical" evidence="11">
    <location>
        <begin position="1401"/>
        <end position="1421"/>
    </location>
</feature>
<keyword evidence="6 11" id="KW-0812">Transmembrane</keyword>
<evidence type="ECO:0000256" key="4">
    <source>
        <dbReference type="ARBA" id="ARBA00022679"/>
    </source>
</evidence>
<feature type="region of interest" description="Disordered" evidence="10">
    <location>
        <begin position="993"/>
        <end position="1020"/>
    </location>
</feature>
<feature type="transmembrane region" description="Helical" evidence="11">
    <location>
        <begin position="478"/>
        <end position="496"/>
    </location>
</feature>
<feature type="transmembrane region" description="Helical" evidence="11">
    <location>
        <begin position="638"/>
        <end position="655"/>
    </location>
</feature>
<dbReference type="EMBL" id="CAUJNA010001182">
    <property type="protein sequence ID" value="CAJ1385031.1"/>
    <property type="molecule type" value="Genomic_DNA"/>
</dbReference>
<feature type="region of interest" description="Disordered" evidence="10">
    <location>
        <begin position="554"/>
        <end position="594"/>
    </location>
</feature>
<dbReference type="GO" id="GO:0032259">
    <property type="term" value="P:methylation"/>
    <property type="evidence" value="ECO:0007669"/>
    <property type="project" value="UniProtKB-UniRule"/>
</dbReference>
<feature type="transmembrane region" description="Helical" evidence="11">
    <location>
        <begin position="77"/>
        <end position="97"/>
    </location>
</feature>
<evidence type="ECO:0000256" key="9">
    <source>
        <dbReference type="PROSITE-ProRule" id="PRU00914"/>
    </source>
</evidence>
<dbReference type="InterPro" id="IPR025774">
    <property type="entry name" value="PiNMT-like"/>
</dbReference>
<dbReference type="GO" id="GO:0008757">
    <property type="term" value="F:S-adenosylmethionine-dependent methyltransferase activity"/>
    <property type="evidence" value="ECO:0007669"/>
    <property type="project" value="InterPro"/>
</dbReference>
<dbReference type="Proteomes" id="UP001178507">
    <property type="component" value="Unassembled WGS sequence"/>
</dbReference>
<feature type="compositionally biased region" description="Basic and acidic residues" evidence="10">
    <location>
        <begin position="561"/>
        <end position="584"/>
    </location>
</feature>
<dbReference type="InterPro" id="IPR044878">
    <property type="entry name" value="UbiA_sf"/>
</dbReference>
<reference evidence="13" key="1">
    <citation type="submission" date="2023-08" db="EMBL/GenBank/DDBJ databases">
        <authorList>
            <person name="Chen Y."/>
            <person name="Shah S."/>
            <person name="Dougan E. K."/>
            <person name="Thang M."/>
            <person name="Chan C."/>
        </authorList>
    </citation>
    <scope>NUCLEOTIDE SEQUENCE</scope>
</reference>
<dbReference type="Pfam" id="PF08241">
    <property type="entry name" value="Methyltransf_11"/>
    <property type="match status" value="1"/>
</dbReference>
<dbReference type="GO" id="GO:0016020">
    <property type="term" value="C:membrane"/>
    <property type="evidence" value="ECO:0007669"/>
    <property type="project" value="UniProtKB-SubCell"/>
</dbReference>
<gene>
    <name evidence="13" type="ORF">EVOR1521_LOCUS11725</name>
</gene>
<keyword evidence="7 11" id="KW-1133">Transmembrane helix</keyword>
<evidence type="ECO:0000313" key="14">
    <source>
        <dbReference type="Proteomes" id="UP001178507"/>
    </source>
</evidence>
<feature type="compositionally biased region" description="Basic and acidic residues" evidence="10">
    <location>
        <begin position="225"/>
        <end position="234"/>
    </location>
</feature>
<dbReference type="PROSITE" id="PS51581">
    <property type="entry name" value="SAM_GTMT"/>
    <property type="match status" value="1"/>
</dbReference>
<comment type="caution">
    <text evidence="13">The sequence shown here is derived from an EMBL/GenBank/DDBJ whole genome shotgun (WGS) entry which is preliminary data.</text>
</comment>
<feature type="region of interest" description="SAM motif II" evidence="9">
    <location>
        <begin position="1173"/>
        <end position="1181"/>
    </location>
</feature>
<evidence type="ECO:0000256" key="1">
    <source>
        <dbReference type="ARBA" id="ARBA00004141"/>
    </source>
</evidence>
<feature type="transmembrane region" description="Helical" evidence="11">
    <location>
        <begin position="1565"/>
        <end position="1585"/>
    </location>
</feature>
<feature type="transmembrane region" description="Helical" evidence="11">
    <location>
        <begin position="414"/>
        <end position="435"/>
    </location>
</feature>
<keyword evidence="3 9" id="KW-0489">Methyltransferase</keyword>
<accession>A0AA36IE23</accession>
<evidence type="ECO:0000313" key="13">
    <source>
        <dbReference type="EMBL" id="CAJ1385031.1"/>
    </source>
</evidence>
<evidence type="ECO:0000256" key="8">
    <source>
        <dbReference type="ARBA" id="ARBA00023136"/>
    </source>
</evidence>
<dbReference type="NCBIfam" id="NF009525">
    <property type="entry name" value="PRK12887.1"/>
    <property type="match status" value="1"/>
</dbReference>
<keyword evidence="4 9" id="KW-0808">Transferase</keyword>
<comment type="subcellular location">
    <subcellularLocation>
        <location evidence="1">Membrane</location>
        <topology evidence="1">Multi-pass membrane protein</topology>
    </subcellularLocation>
</comment>
<dbReference type="Pfam" id="PF01040">
    <property type="entry name" value="UbiA"/>
    <property type="match status" value="1"/>
</dbReference>
<protein>
    <recommendedName>
        <fullName evidence="12">Methyltransferase type 11 domain-containing protein</fullName>
    </recommendedName>
</protein>
<dbReference type="SUPFAM" id="SSF53335">
    <property type="entry name" value="S-adenosyl-L-methionine-dependent methyltransferases"/>
    <property type="match status" value="1"/>
</dbReference>
<dbReference type="Gene3D" id="1.10.357.140">
    <property type="entry name" value="UbiA prenyltransferase"/>
    <property type="match status" value="1"/>
</dbReference>
<keyword evidence="14" id="KW-1185">Reference proteome</keyword>
<feature type="transmembrane region" description="Helical" evidence="11">
    <location>
        <begin position="1531"/>
        <end position="1553"/>
    </location>
</feature>
<organism evidence="13 14">
    <name type="scientific">Effrenium voratum</name>
    <dbReference type="NCBI Taxonomy" id="2562239"/>
    <lineage>
        <taxon>Eukaryota</taxon>
        <taxon>Sar</taxon>
        <taxon>Alveolata</taxon>
        <taxon>Dinophyceae</taxon>
        <taxon>Suessiales</taxon>
        <taxon>Symbiodiniaceae</taxon>
        <taxon>Effrenium</taxon>
    </lineage>
</organism>
<proteinExistence type="inferred from homology"/>
<comment type="similarity">
    <text evidence="2">Belongs to the UbiA prenyltransferase family.</text>
</comment>
<comment type="similarity">
    <text evidence="9">Belongs to the class I-like SAM-binding methyltransferase superfamily. gTMT family.</text>
</comment>
<feature type="transmembrane region" description="Helical" evidence="11">
    <location>
        <begin position="47"/>
        <end position="65"/>
    </location>
</feature>
<feature type="transmembrane region" description="Helical" evidence="11">
    <location>
        <begin position="15"/>
        <end position="35"/>
    </location>
</feature>
<dbReference type="Gene3D" id="3.40.50.150">
    <property type="entry name" value="Vaccinia Virus protein VP39"/>
    <property type="match status" value="1"/>
</dbReference>
<feature type="transmembrane region" description="Helical" evidence="11">
    <location>
        <begin position="1642"/>
        <end position="1657"/>
    </location>
</feature>
<evidence type="ECO:0000256" key="7">
    <source>
        <dbReference type="ARBA" id="ARBA00022989"/>
    </source>
</evidence>
<feature type="transmembrane region" description="Helical" evidence="11">
    <location>
        <begin position="441"/>
        <end position="466"/>
    </location>
</feature>
<evidence type="ECO:0000256" key="5">
    <source>
        <dbReference type="ARBA" id="ARBA00022691"/>
    </source>
</evidence>
<feature type="transmembrane region" description="Helical" evidence="11">
    <location>
        <begin position="351"/>
        <end position="369"/>
    </location>
</feature>
<evidence type="ECO:0000259" key="12">
    <source>
        <dbReference type="Pfam" id="PF08241"/>
    </source>
</evidence>
<feature type="compositionally biased region" description="Basic residues" evidence="10">
    <location>
        <begin position="1000"/>
        <end position="1012"/>
    </location>
</feature>
<dbReference type="InterPro" id="IPR000537">
    <property type="entry name" value="UbiA_prenyltransferase"/>
</dbReference>
<feature type="transmembrane region" description="Helical" evidence="11">
    <location>
        <begin position="1611"/>
        <end position="1636"/>
    </location>
</feature>
<dbReference type="GO" id="GO:0016765">
    <property type="term" value="F:transferase activity, transferring alkyl or aryl (other than methyl) groups"/>
    <property type="evidence" value="ECO:0007669"/>
    <property type="project" value="InterPro"/>
</dbReference>
<name>A0AA36IE23_9DINO</name>
<feature type="region of interest" description="Disordered" evidence="10">
    <location>
        <begin position="219"/>
        <end position="277"/>
    </location>
</feature>
<keyword evidence="8 11" id="KW-0472">Membrane</keyword>